<dbReference type="EMBL" id="BMAW01014000">
    <property type="protein sequence ID" value="GFT36913.1"/>
    <property type="molecule type" value="Genomic_DNA"/>
</dbReference>
<sequence>MNTFQCFWTTKKSFIKLTTNSNIFHSYGPFSLEGIFSIIRHFPQAEIQHGWHQEKEREDILLLSSLAGCKIFGRTLMDLLKHWRNYFSASRSSRYQSDLEQRPQIIQRIVNKMKQLWLMRFCFGRENVFFLIRIKRRMGGVKGRVWALK</sequence>
<dbReference type="Proteomes" id="UP000887013">
    <property type="component" value="Unassembled WGS sequence"/>
</dbReference>
<protein>
    <submittedName>
        <fullName evidence="1">Uncharacterized protein</fullName>
    </submittedName>
</protein>
<accession>A0A8X6TPD3</accession>
<gene>
    <name evidence="1" type="ORF">NPIL_91511</name>
</gene>
<evidence type="ECO:0000313" key="1">
    <source>
        <dbReference type="EMBL" id="GFT36913.1"/>
    </source>
</evidence>
<keyword evidence="2" id="KW-1185">Reference proteome</keyword>
<organism evidence="1 2">
    <name type="scientific">Nephila pilipes</name>
    <name type="common">Giant wood spider</name>
    <name type="synonym">Nephila maculata</name>
    <dbReference type="NCBI Taxonomy" id="299642"/>
    <lineage>
        <taxon>Eukaryota</taxon>
        <taxon>Metazoa</taxon>
        <taxon>Ecdysozoa</taxon>
        <taxon>Arthropoda</taxon>
        <taxon>Chelicerata</taxon>
        <taxon>Arachnida</taxon>
        <taxon>Araneae</taxon>
        <taxon>Araneomorphae</taxon>
        <taxon>Entelegynae</taxon>
        <taxon>Araneoidea</taxon>
        <taxon>Nephilidae</taxon>
        <taxon>Nephila</taxon>
    </lineage>
</organism>
<proteinExistence type="predicted"/>
<dbReference type="AlphaFoldDB" id="A0A8X6TPD3"/>
<name>A0A8X6TPD3_NEPPI</name>
<reference evidence="1" key="1">
    <citation type="submission" date="2020-08" db="EMBL/GenBank/DDBJ databases">
        <title>Multicomponent nature underlies the extraordinary mechanical properties of spider dragline silk.</title>
        <authorList>
            <person name="Kono N."/>
            <person name="Nakamura H."/>
            <person name="Mori M."/>
            <person name="Yoshida Y."/>
            <person name="Ohtoshi R."/>
            <person name="Malay A.D."/>
            <person name="Moran D.A.P."/>
            <person name="Tomita M."/>
            <person name="Numata K."/>
            <person name="Arakawa K."/>
        </authorList>
    </citation>
    <scope>NUCLEOTIDE SEQUENCE</scope>
</reference>
<comment type="caution">
    <text evidence="1">The sequence shown here is derived from an EMBL/GenBank/DDBJ whole genome shotgun (WGS) entry which is preliminary data.</text>
</comment>
<evidence type="ECO:0000313" key="2">
    <source>
        <dbReference type="Proteomes" id="UP000887013"/>
    </source>
</evidence>